<dbReference type="Pfam" id="PF08069">
    <property type="entry name" value="Ribosomal_S13_N"/>
    <property type="match status" value="1"/>
</dbReference>
<keyword evidence="3 4" id="KW-0687">Ribonucleoprotein</keyword>
<dbReference type="HAMAP" id="MF_01343_A">
    <property type="entry name" value="Ribosomal_uS15_A"/>
    <property type="match status" value="1"/>
</dbReference>
<dbReference type="InterPro" id="IPR023029">
    <property type="entry name" value="Ribosomal_uS15_arc_euk"/>
</dbReference>
<dbReference type="Proteomes" id="UP001431209">
    <property type="component" value="Unassembled WGS sequence"/>
</dbReference>
<evidence type="ECO:0000256" key="1">
    <source>
        <dbReference type="ARBA" id="ARBA00008434"/>
    </source>
</evidence>
<keyword evidence="7" id="KW-1185">Reference proteome</keyword>
<dbReference type="GO" id="GO:0022627">
    <property type="term" value="C:cytosolic small ribosomal subunit"/>
    <property type="evidence" value="ECO:0007669"/>
    <property type="project" value="TreeGrafter"/>
</dbReference>
<dbReference type="Gene3D" id="1.10.287.10">
    <property type="entry name" value="S15/NS1, RNA-binding"/>
    <property type="match status" value="1"/>
</dbReference>
<organism evidence="6 7">
    <name type="scientific">Acrasis kona</name>
    <dbReference type="NCBI Taxonomy" id="1008807"/>
    <lineage>
        <taxon>Eukaryota</taxon>
        <taxon>Discoba</taxon>
        <taxon>Heterolobosea</taxon>
        <taxon>Tetramitia</taxon>
        <taxon>Eutetramitia</taxon>
        <taxon>Acrasidae</taxon>
        <taxon>Acrasis</taxon>
    </lineage>
</organism>
<evidence type="ECO:0000313" key="7">
    <source>
        <dbReference type="Proteomes" id="UP001431209"/>
    </source>
</evidence>
<reference evidence="6 7" key="1">
    <citation type="submission" date="2024-03" db="EMBL/GenBank/DDBJ databases">
        <title>The Acrasis kona genome and developmental transcriptomes reveal deep origins of eukaryotic multicellular pathways.</title>
        <authorList>
            <person name="Sheikh S."/>
            <person name="Fu C.-J."/>
            <person name="Brown M.W."/>
            <person name="Baldauf S.L."/>
        </authorList>
    </citation>
    <scope>NUCLEOTIDE SEQUENCE [LARGE SCALE GENOMIC DNA]</scope>
    <source>
        <strain evidence="6 7">ATCC MYA-3509</strain>
    </source>
</reference>
<dbReference type="SMART" id="SM01386">
    <property type="entry name" value="Ribosomal_S13_N"/>
    <property type="match status" value="1"/>
</dbReference>
<dbReference type="InterPro" id="IPR012606">
    <property type="entry name" value="Ribosomal_uS15_N"/>
</dbReference>
<dbReference type="PANTHER" id="PTHR11885">
    <property type="entry name" value="RIBOSOMAL PROTEIN S15P/S13E"/>
    <property type="match status" value="1"/>
</dbReference>
<dbReference type="GO" id="GO:0003735">
    <property type="term" value="F:structural constituent of ribosome"/>
    <property type="evidence" value="ECO:0007669"/>
    <property type="project" value="InterPro"/>
</dbReference>
<dbReference type="AlphaFoldDB" id="A0AAW2Z5R4"/>
<dbReference type="PROSITE" id="PS00362">
    <property type="entry name" value="RIBOSOMAL_S15"/>
    <property type="match status" value="1"/>
</dbReference>
<evidence type="ECO:0000256" key="2">
    <source>
        <dbReference type="ARBA" id="ARBA00022980"/>
    </source>
</evidence>
<dbReference type="GO" id="GO:0005730">
    <property type="term" value="C:nucleolus"/>
    <property type="evidence" value="ECO:0007669"/>
    <property type="project" value="TreeGrafter"/>
</dbReference>
<dbReference type="InterPro" id="IPR009068">
    <property type="entry name" value="uS15_NS1_RNA-bd_sf"/>
</dbReference>
<comment type="similarity">
    <text evidence="1 4">Belongs to the universal ribosomal protein uS15 family.</text>
</comment>
<dbReference type="EMBL" id="JAOPGA020001060">
    <property type="protein sequence ID" value="KAL0484654.1"/>
    <property type="molecule type" value="Genomic_DNA"/>
</dbReference>
<dbReference type="FunFam" id="4.10.860.130:FF:000001">
    <property type="entry name" value="40S ribosomal protein S13"/>
    <property type="match status" value="1"/>
</dbReference>
<dbReference type="NCBIfam" id="NF006331">
    <property type="entry name" value="PRK08561.1"/>
    <property type="match status" value="1"/>
</dbReference>
<dbReference type="SUPFAM" id="SSF47060">
    <property type="entry name" value="S15/NS1 RNA-binding domain"/>
    <property type="match status" value="1"/>
</dbReference>
<name>A0AAW2Z5R4_9EUKA</name>
<dbReference type="PANTHER" id="PTHR11885:SF6">
    <property type="entry name" value="SMALL RIBOSOMAL SUBUNIT PROTEIN US15"/>
    <property type="match status" value="1"/>
</dbReference>
<dbReference type="CDD" id="cd00353">
    <property type="entry name" value="Ribosomal_S15p_S13e"/>
    <property type="match status" value="1"/>
</dbReference>
<proteinExistence type="inferred from homology"/>
<evidence type="ECO:0000313" key="6">
    <source>
        <dbReference type="EMBL" id="KAL0484654.1"/>
    </source>
</evidence>
<dbReference type="Pfam" id="PF00312">
    <property type="entry name" value="Ribosomal_S15"/>
    <property type="match status" value="1"/>
</dbReference>
<dbReference type="FunFam" id="1.10.287.10:FF:000003">
    <property type="entry name" value="40S ribosomal protein S13"/>
    <property type="match status" value="1"/>
</dbReference>
<protein>
    <submittedName>
        <fullName evidence="6">Ribosomal protein S13</fullName>
    </submittedName>
</protein>
<dbReference type="SMART" id="SM01387">
    <property type="entry name" value="Ribosomal_S15"/>
    <property type="match status" value="1"/>
</dbReference>
<keyword evidence="2 4" id="KW-0689">Ribosomal protein</keyword>
<dbReference type="Gene3D" id="4.10.860.130">
    <property type="match status" value="1"/>
</dbReference>
<comment type="caution">
    <text evidence="6">The sequence shown here is derived from an EMBL/GenBank/DDBJ whole genome shotgun (WGS) entry which is preliminary data.</text>
</comment>
<evidence type="ECO:0000256" key="4">
    <source>
        <dbReference type="RuleBase" id="RU003919"/>
    </source>
</evidence>
<dbReference type="GO" id="GO:0070181">
    <property type="term" value="F:small ribosomal subunit rRNA binding"/>
    <property type="evidence" value="ECO:0007669"/>
    <property type="project" value="TreeGrafter"/>
</dbReference>
<accession>A0AAW2Z5R4</accession>
<evidence type="ECO:0000256" key="3">
    <source>
        <dbReference type="ARBA" id="ARBA00023274"/>
    </source>
</evidence>
<gene>
    <name evidence="6" type="ORF">AKO1_003474</name>
</gene>
<feature type="domain" description="Small ribosomal subunit protein uS15 N-terminal" evidence="5">
    <location>
        <begin position="1"/>
        <end position="60"/>
    </location>
</feature>
<sequence length="151" mass="17039">MGRLHGVGKGISQSVIPFKRTPPSWLKITTEEVDDKICKLARKGLKPSQIGTILRDSHGIGRVQSVTGKKVLRILRANSLAPQIPEDLYSLIKKAVGIRKHLEKTRKDKAAKYRLILTESKIHRLSRYYRRTKVLAPTWKYESATAEALVA</sequence>
<dbReference type="InterPro" id="IPR000589">
    <property type="entry name" value="Ribosomal_uS15"/>
</dbReference>
<evidence type="ECO:0000259" key="5">
    <source>
        <dbReference type="SMART" id="SM01386"/>
    </source>
</evidence>
<dbReference type="GO" id="GO:0006412">
    <property type="term" value="P:translation"/>
    <property type="evidence" value="ECO:0007669"/>
    <property type="project" value="InterPro"/>
</dbReference>